<dbReference type="Proteomes" id="UP000315628">
    <property type="component" value="Unassembled WGS sequence"/>
</dbReference>
<evidence type="ECO:0000313" key="2">
    <source>
        <dbReference type="EMBL" id="TWD17098.1"/>
    </source>
</evidence>
<dbReference type="Pfam" id="PF08666">
    <property type="entry name" value="SAF"/>
    <property type="match status" value="1"/>
</dbReference>
<dbReference type="SMART" id="SM00858">
    <property type="entry name" value="SAF"/>
    <property type="match status" value="1"/>
</dbReference>
<gene>
    <name evidence="2" type="ORF">FB557_0658</name>
</gene>
<keyword evidence="3" id="KW-1185">Reference proteome</keyword>
<dbReference type="CDD" id="cd11614">
    <property type="entry name" value="SAF_CpaB_FlgA_like"/>
    <property type="match status" value="1"/>
</dbReference>
<protein>
    <submittedName>
        <fullName evidence="2">SAF domain-containing protein</fullName>
    </submittedName>
</protein>
<proteinExistence type="predicted"/>
<sequence length="215" mass="21631">MTAILAEHLPSLFGPGRRPAWRRTVARRLLALACVALALSTVLGEVGPGPTRRVVVATAPTGAGEPVTQGAVRLEERPAAELPDAALTALDQVVGLMSTVDVAAGEVFTGARVLGRDRAVAGPSRRLVSVPLALSSPGVSVGDRVDVFVPGSSTAVATGGQVAALPASEDQGSLTEPTAVLSLRPEDAAAVIGALDADRAVGLVLIAHHVPSDAA</sequence>
<feature type="domain" description="SAF" evidence="1">
    <location>
        <begin position="52"/>
        <end position="114"/>
    </location>
</feature>
<accession>A0A560WHM9</accession>
<dbReference type="Gene3D" id="3.90.1210.10">
    <property type="entry name" value="Antifreeze-like/N-acetylneuraminic acid synthase C-terminal domain"/>
    <property type="match status" value="1"/>
</dbReference>
<evidence type="ECO:0000259" key="1">
    <source>
        <dbReference type="SMART" id="SM00858"/>
    </source>
</evidence>
<reference evidence="2 3" key="1">
    <citation type="submission" date="2019-06" db="EMBL/GenBank/DDBJ databases">
        <title>Sequencing the genomes of 1000 actinobacteria strains.</title>
        <authorList>
            <person name="Klenk H.-P."/>
        </authorList>
    </citation>
    <scope>NUCLEOTIDE SEQUENCE [LARGE SCALE GENOMIC DNA]</scope>
    <source>
        <strain evidence="2 3">DSM 18935</strain>
    </source>
</reference>
<evidence type="ECO:0000313" key="3">
    <source>
        <dbReference type="Proteomes" id="UP000315628"/>
    </source>
</evidence>
<organism evidence="2 3">
    <name type="scientific">Marihabitans asiaticum</name>
    <dbReference type="NCBI Taxonomy" id="415218"/>
    <lineage>
        <taxon>Bacteria</taxon>
        <taxon>Bacillati</taxon>
        <taxon>Actinomycetota</taxon>
        <taxon>Actinomycetes</taxon>
        <taxon>Micrococcales</taxon>
        <taxon>Intrasporangiaceae</taxon>
        <taxon>Marihabitans</taxon>
    </lineage>
</organism>
<name>A0A560WHM9_9MICO</name>
<dbReference type="EMBL" id="VIUW01000001">
    <property type="protein sequence ID" value="TWD17098.1"/>
    <property type="molecule type" value="Genomic_DNA"/>
</dbReference>
<dbReference type="InterPro" id="IPR013974">
    <property type="entry name" value="SAF"/>
</dbReference>
<comment type="caution">
    <text evidence="2">The sequence shown here is derived from an EMBL/GenBank/DDBJ whole genome shotgun (WGS) entry which is preliminary data.</text>
</comment>
<dbReference type="RefSeq" id="WP_170236166.1">
    <property type="nucleotide sequence ID" value="NZ_BAAAYT010000002.1"/>
</dbReference>
<dbReference type="AlphaFoldDB" id="A0A560WHM9"/>